<gene>
    <name evidence="1" type="ORF">VP01_2721g3</name>
</gene>
<accession>A0A0L6V3C4</accession>
<organism evidence="1 2">
    <name type="scientific">Puccinia sorghi</name>
    <dbReference type="NCBI Taxonomy" id="27349"/>
    <lineage>
        <taxon>Eukaryota</taxon>
        <taxon>Fungi</taxon>
        <taxon>Dikarya</taxon>
        <taxon>Basidiomycota</taxon>
        <taxon>Pucciniomycotina</taxon>
        <taxon>Pucciniomycetes</taxon>
        <taxon>Pucciniales</taxon>
        <taxon>Pucciniaceae</taxon>
        <taxon>Puccinia</taxon>
    </lineage>
</organism>
<dbReference type="Proteomes" id="UP000037035">
    <property type="component" value="Unassembled WGS sequence"/>
</dbReference>
<sequence>MSDSKHIPVLTGKDFVDWKIKIRGYCLQHGLYDYLSLFAPTDIPTDTAPLKEHT</sequence>
<protein>
    <submittedName>
        <fullName evidence="1">Uncharacterized protein</fullName>
    </submittedName>
</protein>
<reference evidence="1 2" key="1">
    <citation type="submission" date="2015-08" db="EMBL/GenBank/DDBJ databases">
        <title>Next Generation Sequencing and Analysis of the Genome of Puccinia sorghi L Schw, the Causal Agent of Maize Common Rust.</title>
        <authorList>
            <person name="Rochi L."/>
            <person name="Burguener G."/>
            <person name="Darino M."/>
            <person name="Turjanski A."/>
            <person name="Kreff E."/>
            <person name="Dieguez M.J."/>
            <person name="Sacco F."/>
        </authorList>
    </citation>
    <scope>NUCLEOTIDE SEQUENCE [LARGE SCALE GENOMIC DNA]</scope>
    <source>
        <strain evidence="1 2">RO10H11247</strain>
    </source>
</reference>
<dbReference type="EMBL" id="LAVV01007637">
    <property type="protein sequence ID" value="KNZ55283.1"/>
    <property type="molecule type" value="Genomic_DNA"/>
</dbReference>
<dbReference type="AlphaFoldDB" id="A0A0L6V3C4"/>
<evidence type="ECO:0000313" key="2">
    <source>
        <dbReference type="Proteomes" id="UP000037035"/>
    </source>
</evidence>
<comment type="caution">
    <text evidence="1">The sequence shown here is derived from an EMBL/GenBank/DDBJ whole genome shotgun (WGS) entry which is preliminary data.</text>
</comment>
<name>A0A0L6V3C4_9BASI</name>
<keyword evidence="2" id="KW-1185">Reference proteome</keyword>
<dbReference type="OrthoDB" id="418757at2759"/>
<dbReference type="VEuPathDB" id="FungiDB:VP01_2721g3"/>
<proteinExistence type="predicted"/>
<evidence type="ECO:0000313" key="1">
    <source>
        <dbReference type="EMBL" id="KNZ55283.1"/>
    </source>
</evidence>